<reference evidence="1 2" key="1">
    <citation type="submission" date="2014-06" db="EMBL/GenBank/DDBJ databases">
        <authorList>
            <person name="Swart Estienne"/>
        </authorList>
    </citation>
    <scope>NUCLEOTIDE SEQUENCE [LARGE SCALE GENOMIC DNA]</scope>
    <source>
        <strain evidence="1 2">130c</strain>
    </source>
</reference>
<dbReference type="InParanoid" id="A0A078AAT6"/>
<evidence type="ECO:0000313" key="2">
    <source>
        <dbReference type="Proteomes" id="UP000039865"/>
    </source>
</evidence>
<name>A0A078AAT6_STYLE</name>
<protein>
    <submittedName>
        <fullName evidence="1">Uncharacterized protein</fullName>
    </submittedName>
</protein>
<keyword evidence="2" id="KW-1185">Reference proteome</keyword>
<accession>A0A078AAT6</accession>
<dbReference type="AlphaFoldDB" id="A0A078AAT6"/>
<sequence length="841" mass="96968">MKLESIRDLDLISYQVDNKIEARTCNKTYGDDCVVCERALLILGRDSLVKMIFLHASRESQGFIKDLGFTCANIDFHKWKRDSYSLIQLDISSKREPQFEWFQKFKLIYDKVATMTTIMPKEMIVPRNTVAVLKSIAESSMPFITILRNSLIVVAGQGMLKVIQQKVSIILKQFTQSIDANDCLVTQSNGINDQLVTLSNYTYLKDTKHGQHKVLTCSMCIKEKRIYLFVKGVSLQVTEANVQRFTLGKRHASEVESEQLNYSIQSYLEQNGDADIDMQDETSPQQQQQEFDMPSAPFAKRQKQYLVYVVTLTDNLVVVKFKEIEASKKNRMLLLQDLLDICEQFTQDLFLEYISNDKHPALIALLPIILTRPDSLNKQRMICIVMFSFILVGACWNSSVKLLDNMDKDKQSQFLKHIEEQRIMLISYHRDNNSNVDGRLLVLSFAVQLDNQALLAEFTSYYQRYMLHSFQSLVSRRDPNIQEQSVYVIISNRKEEFMMQSLCEQKVLIHKNQVKSVLEDFESIQSLIEELSDKYGEIMEDLLKTDLTMNQDCIFGMAVPHQRNSLTKASAFAQYFVGKLFQVSRQLWVEPLGQGKSRIAATFADIALIRRACTKVNMVFVNNYLLKRYGAAFADFWDLLDYDETCIQYHADCKLVLNMFDYMIEPKFESVKNITDIQMDKSVKLLPSEKKAFIKKFQVSCPVFVNYKIDLGEEINKSFCDYTVVIENIFTTLLENLDKLTFQILIVEGEFGMRGVDYRCKHAKMTIVNKKPFINRARQFKAMVVQVGPTMYCMMKLSKIETKVNVVQVKAMSKGLISREKNLIGIGIKKTKPTVINVATL</sequence>
<organism evidence="1 2">
    <name type="scientific">Stylonychia lemnae</name>
    <name type="common">Ciliate</name>
    <dbReference type="NCBI Taxonomy" id="5949"/>
    <lineage>
        <taxon>Eukaryota</taxon>
        <taxon>Sar</taxon>
        <taxon>Alveolata</taxon>
        <taxon>Ciliophora</taxon>
        <taxon>Intramacronucleata</taxon>
        <taxon>Spirotrichea</taxon>
        <taxon>Stichotrichia</taxon>
        <taxon>Sporadotrichida</taxon>
        <taxon>Oxytrichidae</taxon>
        <taxon>Stylonychinae</taxon>
        <taxon>Stylonychia</taxon>
    </lineage>
</organism>
<dbReference type="EMBL" id="CCKQ01006582">
    <property type="protein sequence ID" value="CDW77898.1"/>
    <property type="molecule type" value="Genomic_DNA"/>
</dbReference>
<evidence type="ECO:0000313" key="1">
    <source>
        <dbReference type="EMBL" id="CDW77898.1"/>
    </source>
</evidence>
<proteinExistence type="predicted"/>
<dbReference type="Proteomes" id="UP000039865">
    <property type="component" value="Unassembled WGS sequence"/>
</dbReference>
<gene>
    <name evidence="1" type="primary">Contig14178.g15112</name>
    <name evidence="1" type="ORF">STYLEM_6865</name>
</gene>